<evidence type="ECO:0000313" key="1">
    <source>
        <dbReference type="EMBL" id="AER54878.1"/>
    </source>
</evidence>
<accession>G7UTH7</accession>
<sequence>MNAVNRSLAQAASDVETRIFRRGVSDQEVHQAVELIREYVSTQVRSSGSESDWWTAFAEVYDDLSRNFTPQQTAAFEIATDTILVGFGCPRWSMAREELLPGPKRRPGPR</sequence>
<organism evidence="1 2">
    <name type="scientific">Pseudoxanthomonas spadix (strain BD-a59)</name>
    <dbReference type="NCBI Taxonomy" id="1045855"/>
    <lineage>
        <taxon>Bacteria</taxon>
        <taxon>Pseudomonadati</taxon>
        <taxon>Pseudomonadota</taxon>
        <taxon>Gammaproteobacteria</taxon>
        <taxon>Lysobacterales</taxon>
        <taxon>Lysobacteraceae</taxon>
        <taxon>Pseudoxanthomonas</taxon>
    </lineage>
</organism>
<protein>
    <submittedName>
        <fullName evidence="1">Uncharacterized protein</fullName>
    </submittedName>
</protein>
<dbReference type="OrthoDB" id="5987447at2"/>
<dbReference type="EMBL" id="CP003093">
    <property type="protein sequence ID" value="AER54878.1"/>
    <property type="molecule type" value="Genomic_DNA"/>
</dbReference>
<reference evidence="1 2" key="1">
    <citation type="journal article" date="2012" name="J. Bacteriol.">
        <title>Complete Genome Sequence of the BTEX-Degrading Bacterium Pseudoxanthomonas spadix BD-a59.</title>
        <authorList>
            <person name="Lee S.H."/>
            <person name="Jin H.M."/>
            <person name="Lee H.J."/>
            <person name="Kim J.M."/>
            <person name="Jeon C.O."/>
        </authorList>
    </citation>
    <scope>NUCLEOTIDE SEQUENCE [LARGE SCALE GENOMIC DNA]</scope>
    <source>
        <strain evidence="1 2">BD-a59</strain>
    </source>
</reference>
<dbReference type="HOGENOM" id="CLU_2168918_0_0_6"/>
<proteinExistence type="predicted"/>
<dbReference type="KEGG" id="psd:DSC_01125"/>
<dbReference type="AlphaFoldDB" id="G7UTH7"/>
<evidence type="ECO:0000313" key="2">
    <source>
        <dbReference type="Proteomes" id="UP000005870"/>
    </source>
</evidence>
<dbReference type="RefSeq" id="WP_014159056.1">
    <property type="nucleotide sequence ID" value="NC_016147.2"/>
</dbReference>
<dbReference type="STRING" id="1045855.DSC_01125"/>
<name>G7UTH7_PSEUP</name>
<keyword evidence="2" id="KW-1185">Reference proteome</keyword>
<dbReference type="Proteomes" id="UP000005870">
    <property type="component" value="Chromosome"/>
</dbReference>
<gene>
    <name evidence="1" type="ordered locus">DSC_01125</name>
</gene>